<keyword evidence="5" id="KW-0457">Lysine biosynthesis</keyword>
<dbReference type="PROSITE" id="PS01326">
    <property type="entry name" value="DAP_EPIMERASE"/>
    <property type="match status" value="1"/>
</dbReference>
<dbReference type="PANTHER" id="PTHR31689:SF0">
    <property type="entry name" value="DIAMINOPIMELATE EPIMERASE"/>
    <property type="match status" value="1"/>
</dbReference>
<dbReference type="AlphaFoldDB" id="X1FMF3"/>
<evidence type="ECO:0000256" key="7">
    <source>
        <dbReference type="ARBA" id="ARBA00051712"/>
    </source>
</evidence>
<comment type="caution">
    <text evidence="8">The sequence shown here is derived from an EMBL/GenBank/DDBJ whole genome shotgun (WGS) entry which is preliminary data.</text>
</comment>
<proteinExistence type="inferred from homology"/>
<evidence type="ECO:0000256" key="2">
    <source>
        <dbReference type="ARBA" id="ARBA00010219"/>
    </source>
</evidence>
<evidence type="ECO:0000313" key="8">
    <source>
        <dbReference type="EMBL" id="GAH46147.1"/>
    </source>
</evidence>
<dbReference type="InterPro" id="IPR018510">
    <property type="entry name" value="DAP_epimerase_AS"/>
</dbReference>
<keyword evidence="6" id="KW-0413">Isomerase</keyword>
<dbReference type="EC" id="5.1.1.7" evidence="3"/>
<dbReference type="GO" id="GO:0009089">
    <property type="term" value="P:lysine biosynthetic process via diaminopimelate"/>
    <property type="evidence" value="ECO:0007669"/>
    <property type="project" value="UniProtKB-UniPathway"/>
</dbReference>
<sequence length="294" mass="31617">RQPPMNFTKLQGAGNDFILVEADKQLNWSKLAIAMCHRHFGIGADGLLLLSSEKTALKMRMFNPDGSEAEACGNGLRCLVKYALHKGLVDSQVAEISVTTKAGIRKARLHTKGNKTIIQTGMGEPKFGAKDIPVALEPGADSSSKPILDYPLTIEGRKLALSFVSMGNPHAVYFVEQPVADFPLSQIGPGVERHPLFPNRTNFEVARVLEHNQIEARVWERGVGETLACGSGACAIAIIAIIAKLHGYTDGKVDIKLPGGTLSVEWDGAGEVFLSGPAEIVFSGEWSDENIATD</sequence>
<comment type="catalytic activity">
    <reaction evidence="7">
        <text>(2S,6S)-2,6-diaminopimelate = meso-2,6-diaminopimelate</text>
        <dbReference type="Rhea" id="RHEA:15393"/>
        <dbReference type="ChEBI" id="CHEBI:57609"/>
        <dbReference type="ChEBI" id="CHEBI:57791"/>
        <dbReference type="EC" id="5.1.1.7"/>
    </reaction>
</comment>
<dbReference type="NCBIfam" id="TIGR00652">
    <property type="entry name" value="DapF"/>
    <property type="match status" value="1"/>
</dbReference>
<accession>X1FMF3</accession>
<evidence type="ECO:0000256" key="4">
    <source>
        <dbReference type="ARBA" id="ARBA00022605"/>
    </source>
</evidence>
<dbReference type="GO" id="GO:0008837">
    <property type="term" value="F:diaminopimelate epimerase activity"/>
    <property type="evidence" value="ECO:0007669"/>
    <property type="project" value="UniProtKB-EC"/>
</dbReference>
<protein>
    <recommendedName>
        <fullName evidence="3">diaminopimelate epimerase</fullName>
        <ecNumber evidence="3">5.1.1.7</ecNumber>
    </recommendedName>
</protein>
<dbReference type="Pfam" id="PF01678">
    <property type="entry name" value="DAP_epimerase"/>
    <property type="match status" value="2"/>
</dbReference>
<comment type="similarity">
    <text evidence="2">Belongs to the diaminopimelate epimerase family.</text>
</comment>
<evidence type="ECO:0000256" key="3">
    <source>
        <dbReference type="ARBA" id="ARBA00013080"/>
    </source>
</evidence>
<gene>
    <name evidence="8" type="ORF">S03H2_14882</name>
</gene>
<dbReference type="SUPFAM" id="SSF54506">
    <property type="entry name" value="Diaminopimelate epimerase-like"/>
    <property type="match status" value="2"/>
</dbReference>
<organism evidence="8">
    <name type="scientific">marine sediment metagenome</name>
    <dbReference type="NCBI Taxonomy" id="412755"/>
    <lineage>
        <taxon>unclassified sequences</taxon>
        <taxon>metagenomes</taxon>
        <taxon>ecological metagenomes</taxon>
    </lineage>
</organism>
<dbReference type="InterPro" id="IPR001653">
    <property type="entry name" value="DAP_epimerase_DapF"/>
</dbReference>
<evidence type="ECO:0000256" key="6">
    <source>
        <dbReference type="ARBA" id="ARBA00023235"/>
    </source>
</evidence>
<evidence type="ECO:0000256" key="5">
    <source>
        <dbReference type="ARBA" id="ARBA00023154"/>
    </source>
</evidence>
<evidence type="ECO:0000256" key="1">
    <source>
        <dbReference type="ARBA" id="ARBA00005196"/>
    </source>
</evidence>
<dbReference type="HAMAP" id="MF_00197">
    <property type="entry name" value="DAP_epimerase"/>
    <property type="match status" value="1"/>
</dbReference>
<name>X1FMF3_9ZZZZ</name>
<feature type="non-terminal residue" evidence="8">
    <location>
        <position position="1"/>
    </location>
</feature>
<dbReference type="GO" id="GO:0005829">
    <property type="term" value="C:cytosol"/>
    <property type="evidence" value="ECO:0007669"/>
    <property type="project" value="TreeGrafter"/>
</dbReference>
<dbReference type="UniPathway" id="UPA00034">
    <property type="reaction ID" value="UER00025"/>
</dbReference>
<comment type="pathway">
    <text evidence="1">Amino-acid biosynthesis; L-lysine biosynthesis via DAP pathway; DL-2,6-diaminopimelate from LL-2,6-diaminopimelate: step 1/1.</text>
</comment>
<dbReference type="EMBL" id="BARU01007559">
    <property type="protein sequence ID" value="GAH46147.1"/>
    <property type="molecule type" value="Genomic_DNA"/>
</dbReference>
<reference evidence="8" key="1">
    <citation type="journal article" date="2014" name="Front. Microbiol.">
        <title>High frequency of phylogenetically diverse reductive dehalogenase-homologous genes in deep subseafloor sedimentary metagenomes.</title>
        <authorList>
            <person name="Kawai M."/>
            <person name="Futagami T."/>
            <person name="Toyoda A."/>
            <person name="Takaki Y."/>
            <person name="Nishi S."/>
            <person name="Hori S."/>
            <person name="Arai W."/>
            <person name="Tsubouchi T."/>
            <person name="Morono Y."/>
            <person name="Uchiyama I."/>
            <person name="Ito T."/>
            <person name="Fujiyama A."/>
            <person name="Inagaki F."/>
            <person name="Takami H."/>
        </authorList>
    </citation>
    <scope>NUCLEOTIDE SEQUENCE</scope>
    <source>
        <strain evidence="8">Expedition CK06-06</strain>
    </source>
</reference>
<dbReference type="Gene3D" id="3.10.310.10">
    <property type="entry name" value="Diaminopimelate Epimerase, Chain A, domain 1"/>
    <property type="match status" value="2"/>
</dbReference>
<dbReference type="PANTHER" id="PTHR31689">
    <property type="entry name" value="DIAMINOPIMELATE EPIMERASE, CHLOROPLASTIC"/>
    <property type="match status" value="1"/>
</dbReference>
<keyword evidence="4" id="KW-0028">Amino-acid biosynthesis</keyword>